<comment type="caution">
    <text evidence="1">The sequence shown here is derived from an EMBL/GenBank/DDBJ whole genome shotgun (WGS) entry which is preliminary data.</text>
</comment>
<organism evidence="1 2">
    <name type="scientific">Exocentrus adspersus</name>
    <dbReference type="NCBI Taxonomy" id="1586481"/>
    <lineage>
        <taxon>Eukaryota</taxon>
        <taxon>Metazoa</taxon>
        <taxon>Ecdysozoa</taxon>
        <taxon>Arthropoda</taxon>
        <taxon>Hexapoda</taxon>
        <taxon>Insecta</taxon>
        <taxon>Pterygota</taxon>
        <taxon>Neoptera</taxon>
        <taxon>Endopterygota</taxon>
        <taxon>Coleoptera</taxon>
        <taxon>Polyphaga</taxon>
        <taxon>Cucujiformia</taxon>
        <taxon>Chrysomeloidea</taxon>
        <taxon>Cerambycidae</taxon>
        <taxon>Lamiinae</taxon>
        <taxon>Acanthocinini</taxon>
        <taxon>Exocentrus</taxon>
    </lineage>
</organism>
<gene>
    <name evidence="1" type="ORF">NQ315_003693</name>
</gene>
<name>A0AAV8V786_9CUCU</name>
<sequence length="589" mass="67675">MDKWLIRESENKKLQQVLIMALVMMSIIPIHNNNNNNSGEGTAIDKGEGRASVPTAVVGLPNNECETQELHELEITNNNSDNLMVVENLIDDELGHCSPSKRLKVHANIKQKSAQHTIRLSKFCNSWLKEPEFAKWLAKSKRQKKGHEYALCKICNCDIIAHRNDIRRHSVSEKHKYNYNTIVNATQDTNFLTVDDSIKRAELKLCSLLASNNISFLFMDTLCPLMSDIFPDSKIASSIAMKRTKATTVLKENLASVFKNELYEIVAKPGQFFSLIMDETTDRATKKQCAFTIIYFCEKSNKVVTKFFDMIEMNGSNASELYKCLKQVIVEKNIPFSNLVGFSSDTTNVMFGEHNSVYTLLKSDLPNVVCVKCSCHMIHLAASKACKILPRSVEDLLRNVGSHFNRSSGRTERFKEFQEFFNTEIHKILLPAMTRWLSMKQCVDRILEQYDPLEAYFREEVFRDPSKTTEEILDTFSNKFTRMYLEFMSYILGLLTEFNKLFQFEVPMFHKLKSESQLLLNTLSSNYIKSDFLRNMNVFDLDHKNPNIFCSLDNIYLGIAANESLAELKQNASEKDISIFFKKLSTILY</sequence>
<keyword evidence="2" id="KW-1185">Reference proteome</keyword>
<dbReference type="InterPro" id="IPR012337">
    <property type="entry name" value="RNaseH-like_sf"/>
</dbReference>
<evidence type="ECO:0008006" key="3">
    <source>
        <dbReference type="Google" id="ProtNLM"/>
    </source>
</evidence>
<reference evidence="1 2" key="1">
    <citation type="journal article" date="2023" name="Insect Mol. Biol.">
        <title>Genome sequencing provides insights into the evolution of gene families encoding plant cell wall-degrading enzymes in longhorned beetles.</title>
        <authorList>
            <person name="Shin N.R."/>
            <person name="Okamura Y."/>
            <person name="Kirsch R."/>
            <person name="Pauchet Y."/>
        </authorList>
    </citation>
    <scope>NUCLEOTIDE SEQUENCE [LARGE SCALE GENOMIC DNA]</scope>
    <source>
        <strain evidence="1">EAD_L_NR</strain>
    </source>
</reference>
<dbReference type="EMBL" id="JANEYG010000403">
    <property type="protein sequence ID" value="KAJ8909815.1"/>
    <property type="molecule type" value="Genomic_DNA"/>
</dbReference>
<dbReference type="AlphaFoldDB" id="A0AAV8V786"/>
<proteinExistence type="predicted"/>
<protein>
    <recommendedName>
        <fullName evidence="3">DUF4371 domain-containing protein</fullName>
    </recommendedName>
</protein>
<evidence type="ECO:0000313" key="2">
    <source>
        <dbReference type="Proteomes" id="UP001159042"/>
    </source>
</evidence>
<dbReference type="PANTHER" id="PTHR37162">
    <property type="entry name" value="HAT FAMILY DIMERISATION DOMAINCONTAINING PROTEIN-RELATED"/>
    <property type="match status" value="1"/>
</dbReference>
<dbReference type="PANTHER" id="PTHR37162:SF1">
    <property type="entry name" value="BED-TYPE DOMAIN-CONTAINING PROTEIN"/>
    <property type="match status" value="1"/>
</dbReference>
<evidence type="ECO:0000313" key="1">
    <source>
        <dbReference type="EMBL" id="KAJ8909815.1"/>
    </source>
</evidence>
<dbReference type="Proteomes" id="UP001159042">
    <property type="component" value="Unassembled WGS sequence"/>
</dbReference>
<dbReference type="SUPFAM" id="SSF53098">
    <property type="entry name" value="Ribonuclease H-like"/>
    <property type="match status" value="1"/>
</dbReference>
<accession>A0AAV8V786</accession>